<dbReference type="RefSeq" id="WP_135415148.1">
    <property type="nucleotide sequence ID" value="NZ_SRLB01000009.1"/>
</dbReference>
<dbReference type="InterPro" id="IPR011006">
    <property type="entry name" value="CheY-like_superfamily"/>
</dbReference>
<dbReference type="InterPro" id="IPR049021">
    <property type="entry name" value="AmiR_N"/>
</dbReference>
<dbReference type="Pfam" id="PF03861">
    <property type="entry name" value="ANTAR"/>
    <property type="match status" value="1"/>
</dbReference>
<dbReference type="SUPFAM" id="SSF52172">
    <property type="entry name" value="CheY-like"/>
    <property type="match status" value="1"/>
</dbReference>
<evidence type="ECO:0000259" key="3">
    <source>
        <dbReference type="PROSITE" id="PS50921"/>
    </source>
</evidence>
<dbReference type="EMBL" id="SRLB01000009">
    <property type="protein sequence ID" value="TGD98909.1"/>
    <property type="molecule type" value="Genomic_DNA"/>
</dbReference>
<evidence type="ECO:0000256" key="1">
    <source>
        <dbReference type="PROSITE-ProRule" id="PRU00169"/>
    </source>
</evidence>
<dbReference type="Gene3D" id="1.10.10.10">
    <property type="entry name" value="Winged helix-like DNA-binding domain superfamily/Winged helix DNA-binding domain"/>
    <property type="match status" value="1"/>
</dbReference>
<dbReference type="GO" id="GO:0003723">
    <property type="term" value="F:RNA binding"/>
    <property type="evidence" value="ECO:0007669"/>
    <property type="project" value="InterPro"/>
</dbReference>
<protein>
    <submittedName>
        <fullName evidence="4">ANTAR domain-containing protein</fullName>
    </submittedName>
</protein>
<dbReference type="OrthoDB" id="7366028at2"/>
<evidence type="ECO:0000259" key="2">
    <source>
        <dbReference type="PROSITE" id="PS50110"/>
    </source>
</evidence>
<keyword evidence="5" id="KW-1185">Reference proteome</keyword>
<sequence>MSAPARKTPTRTILDDLRRARALVVHPRDEEGTLLVDQLRRLGCEVSQAWPPPAALPPDIDTLFIQLDDADVRHLLPAIEETEPAVVAVVAYESPTSLKAIVDVNAHGVLTKPLRPRGVLTQFALARYRRGYEGRLTSKITRLEETMKGRRSVEKAVRLLVDLNRIDEDAAYRLLRDRATAARVPMASVAESVVAAHEAMNGLGLRIALAEKT</sequence>
<dbReference type="InterPro" id="IPR001789">
    <property type="entry name" value="Sig_transdc_resp-reg_receiver"/>
</dbReference>
<proteinExistence type="predicted"/>
<evidence type="ECO:0000313" key="4">
    <source>
        <dbReference type="EMBL" id="TGD98909.1"/>
    </source>
</evidence>
<dbReference type="Gene3D" id="3.40.50.2300">
    <property type="match status" value="1"/>
</dbReference>
<dbReference type="PIRSF" id="PIRSF036382">
    <property type="entry name" value="RR_antiterm"/>
    <property type="match status" value="1"/>
</dbReference>
<feature type="domain" description="Response regulatory" evidence="2">
    <location>
        <begin position="21"/>
        <end position="127"/>
    </location>
</feature>
<dbReference type="InterPro" id="IPR005561">
    <property type="entry name" value="ANTAR"/>
</dbReference>
<dbReference type="InterPro" id="IPR008327">
    <property type="entry name" value="Sig_transdc_resp-reg_antiterm"/>
</dbReference>
<dbReference type="InterPro" id="IPR036388">
    <property type="entry name" value="WH-like_DNA-bd_sf"/>
</dbReference>
<evidence type="ECO:0000313" key="5">
    <source>
        <dbReference type="Proteomes" id="UP000297535"/>
    </source>
</evidence>
<dbReference type="PROSITE" id="PS50110">
    <property type="entry name" value="RESPONSE_REGULATORY"/>
    <property type="match status" value="1"/>
</dbReference>
<comment type="caution">
    <text evidence="4">The sequence shown here is derived from an EMBL/GenBank/DDBJ whole genome shotgun (WGS) entry which is preliminary data.</text>
</comment>
<dbReference type="GO" id="GO:0000160">
    <property type="term" value="P:phosphorelay signal transduction system"/>
    <property type="evidence" value="ECO:0007669"/>
    <property type="project" value="InterPro"/>
</dbReference>
<dbReference type="PROSITE" id="PS50921">
    <property type="entry name" value="ANTAR"/>
    <property type="match status" value="1"/>
</dbReference>
<feature type="domain" description="ANTAR" evidence="3">
    <location>
        <begin position="133"/>
        <end position="194"/>
    </location>
</feature>
<reference evidence="4 5" key="1">
    <citation type="submission" date="2019-04" db="EMBL/GenBank/DDBJ databases">
        <authorList>
            <person name="Feng G."/>
            <person name="Zhu H."/>
        </authorList>
    </citation>
    <scope>NUCLEOTIDE SEQUENCE [LARGE SCALE GENOMIC DNA]</scope>
    <source>
        <strain evidence="4 5">6HR-1</strain>
    </source>
</reference>
<dbReference type="SMART" id="SM01012">
    <property type="entry name" value="ANTAR"/>
    <property type="match status" value="1"/>
</dbReference>
<name>A0A4Z0NQ80_9HYPH</name>
<organism evidence="4 5">
    <name type="scientific">Methylobacterium nonmethylotrophicum</name>
    <dbReference type="NCBI Taxonomy" id="1141884"/>
    <lineage>
        <taxon>Bacteria</taxon>
        <taxon>Pseudomonadati</taxon>
        <taxon>Pseudomonadota</taxon>
        <taxon>Alphaproteobacteria</taxon>
        <taxon>Hyphomicrobiales</taxon>
        <taxon>Methylobacteriaceae</taxon>
        <taxon>Methylobacterium</taxon>
    </lineage>
</organism>
<dbReference type="Pfam" id="PF21332">
    <property type="entry name" value="AmiR_N"/>
    <property type="match status" value="1"/>
</dbReference>
<comment type="caution">
    <text evidence="1">Lacks conserved residue(s) required for the propagation of feature annotation.</text>
</comment>
<gene>
    <name evidence="4" type="ORF">EU555_13415</name>
</gene>
<dbReference type="Proteomes" id="UP000297535">
    <property type="component" value="Unassembled WGS sequence"/>
</dbReference>
<accession>A0A4Z0NQ80</accession>
<dbReference type="AlphaFoldDB" id="A0A4Z0NQ80"/>